<feature type="region of interest" description="Disordered" evidence="1">
    <location>
        <begin position="179"/>
        <end position="208"/>
    </location>
</feature>
<protein>
    <recommendedName>
        <fullName evidence="2">Large polyvalent protein-associated domain-containing protein</fullName>
    </recommendedName>
</protein>
<feature type="region of interest" description="Disordered" evidence="1">
    <location>
        <begin position="306"/>
        <end position="449"/>
    </location>
</feature>
<evidence type="ECO:0000259" key="2">
    <source>
        <dbReference type="Pfam" id="PF18821"/>
    </source>
</evidence>
<dbReference type="OrthoDB" id="7235451at2"/>
<feature type="region of interest" description="Disordered" evidence="1">
    <location>
        <begin position="577"/>
        <end position="622"/>
    </location>
</feature>
<dbReference type="Proteomes" id="UP000278085">
    <property type="component" value="Unassembled WGS sequence"/>
</dbReference>
<accession>A0A430HCM9</accession>
<feature type="compositionally biased region" description="Basic and acidic residues" evidence="1">
    <location>
        <begin position="928"/>
        <end position="938"/>
    </location>
</feature>
<sequence length="961" mass="104182">METAATNSEQILPPSAPANAEVRTAHLLCELAERRGNENLERWKSKRALGEPHLSEQLVGTWVLADVATYHSIGSEAKVRVQNRIAENSFAYPGYAEALGWIDPVLAARAKPTVELIMLAEFFLQAVNLSAKKIRERIEQASPTLRKLLADSAKMEIMNDDLRRRLHWLPQTRIEEVHAAITSPTGRDDAVEKPHGRDESDGEAAHVAESAQIPSHGKVQVEVQAVADFIAANKGLMPWKILENIFGADENLQVLLMNKARMADIHANVVQLLDGISVQYIDEVQAVISSIQDRPEMQLPNAPETMHTQDVQAQTSGSIRTAADRNGQPPNTPASPAANPVQGMSDSLPGLRPSNSPSDRPEMASESPPLPTSHAYRRHSSDDEFLADVDERSSTGEPENLISADDESSHKPLAPASATESHQSRRTAQIDHHGLNGFSPGMQSSNDRSIEPIGDLLERMTYSSRKDGSVMYSIDDRPAFVDHGDQLLMVKGTDHDELAILGAILLAKEKYGGAFEITGNREFARRAIEVMLKYGIDVRLKNPEQHALHRELANKGETVKYLAASAEHPVDPIDLKAKQSASASPTADDLYPRSTLSTDLHDASPTGWDSPSPDASAPSPSAVKVDRLAGKLLDHGEAPFHNIPDNKMSYFVTLENTDGVIKTLWGVDLPRALAAANATMHDSILLKNLGQQPVEVQQPVRDESGKIIGRETIMSHRNKWEVSNFSIPDGAASAAASGGRSETTHIKADISKSDGAANARRSPQHDISAQSRSPSNSSSSSQPVQAEDPINRLAGTVVSLGSAPLHHNAGSPPSYFIELENADGRRHTVWGADLARATESAGVKSGHSVVLQNLGKKSVYVPAAGLDAEGKATKGASKRIQRVVWEVENTSRQAPRPKNASYSADQPGRTSSVSERDVVPRPNGAFRLDAKWRDESRRPIPSSRAAIPTATARAHRQRPGV</sequence>
<feature type="region of interest" description="Disordered" evidence="1">
    <location>
        <begin position="750"/>
        <end position="786"/>
    </location>
</feature>
<dbReference type="AlphaFoldDB" id="A0A430HCM9"/>
<feature type="compositionally biased region" description="Polar residues" evidence="1">
    <location>
        <begin position="900"/>
        <end position="913"/>
    </location>
</feature>
<dbReference type="Pfam" id="PF18821">
    <property type="entry name" value="LPD7"/>
    <property type="match status" value="1"/>
</dbReference>
<gene>
    <name evidence="3" type="ORF">EJB06_30515</name>
</gene>
<feature type="compositionally biased region" description="Low complexity" evidence="1">
    <location>
        <begin position="609"/>
        <end position="622"/>
    </location>
</feature>
<keyword evidence="4" id="KW-1185">Reference proteome</keyword>
<comment type="caution">
    <text evidence="3">The sequence shown here is derived from an EMBL/GenBank/DDBJ whole genome shotgun (WGS) entry which is preliminary data.</text>
</comment>
<feature type="compositionally biased region" description="Polar residues" evidence="1">
    <location>
        <begin position="306"/>
        <end position="319"/>
    </location>
</feature>
<dbReference type="InterPro" id="IPR040677">
    <property type="entry name" value="LPD7"/>
</dbReference>
<feature type="compositionally biased region" description="Basic and acidic residues" evidence="1">
    <location>
        <begin position="186"/>
        <end position="206"/>
    </location>
</feature>
<feature type="domain" description="Large polyvalent protein-associated" evidence="2">
    <location>
        <begin position="461"/>
        <end position="551"/>
    </location>
</feature>
<dbReference type="RefSeq" id="WP_126077792.1">
    <property type="nucleotide sequence ID" value="NZ_CP051166.1"/>
</dbReference>
<feature type="compositionally biased region" description="Low complexity" evidence="1">
    <location>
        <begin position="768"/>
        <end position="781"/>
    </location>
</feature>
<name>A0A430HCM9_9BURK</name>
<evidence type="ECO:0000256" key="1">
    <source>
        <dbReference type="SAM" id="MobiDB-lite"/>
    </source>
</evidence>
<proteinExistence type="predicted"/>
<evidence type="ECO:0000313" key="4">
    <source>
        <dbReference type="Proteomes" id="UP000278085"/>
    </source>
</evidence>
<dbReference type="EMBL" id="RXLQ01000030">
    <property type="protein sequence ID" value="RSZ55260.1"/>
    <property type="molecule type" value="Genomic_DNA"/>
</dbReference>
<feature type="region of interest" description="Disordered" evidence="1">
    <location>
        <begin position="888"/>
        <end position="961"/>
    </location>
</feature>
<evidence type="ECO:0000313" key="3">
    <source>
        <dbReference type="EMBL" id="RSZ55260.1"/>
    </source>
</evidence>
<reference evidence="3 4" key="1">
    <citation type="submission" date="2018-12" db="EMBL/GenBank/DDBJ databases">
        <authorList>
            <person name="Yang E."/>
        </authorList>
    </citation>
    <scope>NUCLEOTIDE SEQUENCE [LARGE SCALE GENOMIC DNA]</scope>
    <source>
        <strain evidence="3 4">SOD</strain>
    </source>
</reference>
<organism evidence="3 4">
    <name type="scientific">Massilia atriviolacea</name>
    <dbReference type="NCBI Taxonomy" id="2495579"/>
    <lineage>
        <taxon>Bacteria</taxon>
        <taxon>Pseudomonadati</taxon>
        <taxon>Pseudomonadota</taxon>
        <taxon>Betaproteobacteria</taxon>
        <taxon>Burkholderiales</taxon>
        <taxon>Oxalobacteraceae</taxon>
        <taxon>Telluria group</taxon>
        <taxon>Massilia</taxon>
    </lineage>
</organism>